<keyword evidence="3" id="KW-1185">Reference proteome</keyword>
<evidence type="ECO:0000256" key="1">
    <source>
        <dbReference type="SAM" id="MobiDB-lite"/>
    </source>
</evidence>
<organism evidence="2 3">
    <name type="scientific">Mycolicibacterium aubagnense</name>
    <dbReference type="NCBI Taxonomy" id="319707"/>
    <lineage>
        <taxon>Bacteria</taxon>
        <taxon>Bacillati</taxon>
        <taxon>Actinomycetota</taxon>
        <taxon>Actinomycetes</taxon>
        <taxon>Mycobacteriales</taxon>
        <taxon>Mycobacteriaceae</taxon>
        <taxon>Mycolicibacterium</taxon>
    </lineage>
</organism>
<feature type="compositionally biased region" description="Basic and acidic residues" evidence="1">
    <location>
        <begin position="82"/>
        <end position="92"/>
    </location>
</feature>
<feature type="compositionally biased region" description="Basic and acidic residues" evidence="1">
    <location>
        <begin position="35"/>
        <end position="46"/>
    </location>
</feature>
<feature type="region of interest" description="Disordered" evidence="1">
    <location>
        <begin position="31"/>
        <end position="56"/>
    </location>
</feature>
<protein>
    <submittedName>
        <fullName evidence="2">Uncharacterized protein</fullName>
    </submittedName>
</protein>
<evidence type="ECO:0000313" key="3">
    <source>
        <dbReference type="Proteomes" id="UP000465609"/>
    </source>
</evidence>
<feature type="region of interest" description="Disordered" evidence="1">
    <location>
        <begin position="76"/>
        <end position="103"/>
    </location>
</feature>
<dbReference type="EMBL" id="AP022577">
    <property type="protein sequence ID" value="BBX86267.1"/>
    <property type="molecule type" value="Genomic_DNA"/>
</dbReference>
<name>A0ABN5YWI8_9MYCO</name>
<proteinExistence type="predicted"/>
<reference evidence="2 3" key="1">
    <citation type="journal article" date="2019" name="Emerg. Microbes Infect.">
        <title>Comprehensive subspecies identification of 175 nontuberculous mycobacteria species based on 7547 genomic profiles.</title>
        <authorList>
            <person name="Matsumoto Y."/>
            <person name="Kinjo T."/>
            <person name="Motooka D."/>
            <person name="Nabeya D."/>
            <person name="Jung N."/>
            <person name="Uechi K."/>
            <person name="Horii T."/>
            <person name="Iida T."/>
            <person name="Fujita J."/>
            <person name="Nakamura S."/>
        </authorList>
    </citation>
    <scope>NUCLEOTIDE SEQUENCE [LARGE SCALE GENOMIC DNA]</scope>
    <source>
        <strain evidence="2 3">JCM 15296</strain>
    </source>
</reference>
<dbReference type="Proteomes" id="UP000465609">
    <property type="component" value="Chromosome"/>
</dbReference>
<sequence length="103" mass="11149">MLGRSVSVAVFSGDIFSSLLVDSGVIRIQASHNKRAPDPDADHGAEGKQLNPGYRRPVPVEKSLLRIEHVLSVPSRPVPAQRAERSDGEMRGLSHPGGKFELI</sequence>
<accession>A0ABN5YWI8</accession>
<gene>
    <name evidence="2" type="ORF">MAUB_41400</name>
</gene>
<evidence type="ECO:0000313" key="2">
    <source>
        <dbReference type="EMBL" id="BBX86267.1"/>
    </source>
</evidence>